<evidence type="ECO:0000256" key="7">
    <source>
        <dbReference type="ARBA" id="ARBA00023065"/>
    </source>
</evidence>
<keyword evidence="3 9" id="KW-0633">Potassium transport</keyword>
<dbReference type="STRING" id="161899.CSING_12910"/>
<dbReference type="KEGG" id="csx:CSING_12910"/>
<proteinExistence type="inferred from homology"/>
<dbReference type="EMBL" id="CP010827">
    <property type="protein sequence ID" value="AJI80067.1"/>
    <property type="molecule type" value="Genomic_DNA"/>
</dbReference>
<keyword evidence="5 9" id="KW-0630">Potassium</keyword>
<feature type="transmembrane region" description="Helical" evidence="9">
    <location>
        <begin position="290"/>
        <end position="310"/>
    </location>
</feature>
<evidence type="ECO:0000256" key="9">
    <source>
        <dbReference type="HAMAP-Rule" id="MF_00275"/>
    </source>
</evidence>
<evidence type="ECO:0000313" key="10">
    <source>
        <dbReference type="EMBL" id="AJI80067.1"/>
    </source>
</evidence>
<reference evidence="10 11" key="1">
    <citation type="journal article" date="2015" name="Genome Announc.">
        <title>Complete Genome Sequence and Annotation of Corynebacterium singulare DSM 44357, Isolated from a Human Semen Specimen.</title>
        <authorList>
            <person name="Merten M."/>
            <person name="Brinkrolf K."/>
            <person name="Albersmeier A."/>
            <person name="Kutter Y."/>
            <person name="Ruckert C."/>
            <person name="Tauch A."/>
        </authorList>
    </citation>
    <scope>NUCLEOTIDE SEQUENCE [LARGE SCALE GENOMIC DNA]</scope>
    <source>
        <strain evidence="10">IBS B52218</strain>
    </source>
</reference>
<sequence length="571" mass="59976">MIASIAAVAPQYLALLALLAAAYVPLGNWMARTYTSDKDWAVERLVYRILRIDPNRGHNAKNYARALLGFSLASVLVLYAVQRLQAVLPSFGNAREEAVEPWMAFNTAASFTSNTNWQSYSGEDTLTNASQMLGLTVQNFASAAVGMCVAVALIRGIGHLGYSRDTLATENGQHLIGNFWVDLTRGLVRILLPLSLIISTVLILGGTMQTFGSNLVTESGVDISRAPVASQEAIKLLGTNGGGIFGANSAHPFENPTGFTNLVEIFSLLVISFCMIRMYGVMLKSQKHAWTLLSVAGGLWTVMVVLVTWAQHTLVGGASQLAGANMEGIEQRLGIDASALFAVSTTGTSTGAVDSMHDSYSPLGGGLLILNMLLGEIAPGGVGTGLYGLLVVAILAVFIGGLLVGRTPEFMGNKIGRKEISAVSLYILTMPVLVLVGVGASVAQRKLVEASATNFGAPGTADNAHSLSEVLYAFTSAANNNGSAFAGLTVTEPWWQITLGLAMLLGRFLPIVFTLYLAGSLAGQKRQATTAGSLPTSGITFSLLTIGVILLVAALTFFPVLTLGPISEALS</sequence>
<dbReference type="InterPro" id="IPR004623">
    <property type="entry name" value="KdpA"/>
</dbReference>
<comment type="caution">
    <text evidence="9">Lacks conserved residue(s) required for the propagation of feature annotation.</text>
</comment>
<dbReference type="OrthoDB" id="9763796at2"/>
<organism evidence="10 11">
    <name type="scientific">Corynebacterium singulare</name>
    <dbReference type="NCBI Taxonomy" id="161899"/>
    <lineage>
        <taxon>Bacteria</taxon>
        <taxon>Bacillati</taxon>
        <taxon>Actinomycetota</taxon>
        <taxon>Actinomycetes</taxon>
        <taxon>Mycobacteriales</taxon>
        <taxon>Corynebacteriaceae</taxon>
        <taxon>Corynebacterium</taxon>
    </lineage>
</organism>
<feature type="transmembrane region" description="Helical" evidence="9">
    <location>
        <begin position="259"/>
        <end position="278"/>
    </location>
</feature>
<dbReference type="HAMAP" id="MF_00275">
    <property type="entry name" value="KdpA"/>
    <property type="match status" value="1"/>
</dbReference>
<keyword evidence="1 9" id="KW-0813">Transport</keyword>
<dbReference type="GO" id="GO:0005886">
    <property type="term" value="C:plasma membrane"/>
    <property type="evidence" value="ECO:0007669"/>
    <property type="project" value="UniProtKB-SubCell"/>
</dbReference>
<dbReference type="PANTHER" id="PTHR30607:SF2">
    <property type="entry name" value="POTASSIUM-TRANSPORTING ATPASE POTASSIUM-BINDING SUBUNIT"/>
    <property type="match status" value="1"/>
</dbReference>
<keyword evidence="10" id="KW-0378">Hydrolase</keyword>
<dbReference type="GO" id="GO:0008556">
    <property type="term" value="F:P-type potassium transmembrane transporter activity"/>
    <property type="evidence" value="ECO:0007669"/>
    <property type="project" value="InterPro"/>
</dbReference>
<feature type="transmembrane region" description="Helical" evidence="9">
    <location>
        <begin position="190"/>
        <end position="211"/>
    </location>
</feature>
<evidence type="ECO:0000256" key="5">
    <source>
        <dbReference type="ARBA" id="ARBA00022958"/>
    </source>
</evidence>
<dbReference type="Proteomes" id="UP000031890">
    <property type="component" value="Chromosome"/>
</dbReference>
<keyword evidence="6 9" id="KW-1133">Transmembrane helix</keyword>
<evidence type="ECO:0000256" key="6">
    <source>
        <dbReference type="ARBA" id="ARBA00022989"/>
    </source>
</evidence>
<evidence type="ECO:0000256" key="4">
    <source>
        <dbReference type="ARBA" id="ARBA00022692"/>
    </source>
</evidence>
<name>A0A0B6EUD2_9CORY</name>
<comment type="subunit">
    <text evidence="9">The system is composed of three essential subunits: KdpA, KdpB and KdpC.</text>
</comment>
<dbReference type="AlphaFoldDB" id="A0A0B6EUD2"/>
<comment type="subcellular location">
    <subcellularLocation>
        <location evidence="9">Cell membrane</location>
        <topology evidence="9">Multi-pass membrane protein</topology>
    </subcellularLocation>
</comment>
<feature type="transmembrane region" description="Helical" evidence="9">
    <location>
        <begin position="539"/>
        <end position="561"/>
    </location>
</feature>
<dbReference type="PANTHER" id="PTHR30607">
    <property type="entry name" value="POTASSIUM-TRANSPORTING ATPASE A CHAIN"/>
    <property type="match status" value="1"/>
</dbReference>
<keyword evidence="7 9" id="KW-0406">Ion transport</keyword>
<accession>A0A0B6EUD2</accession>
<dbReference type="NCBIfam" id="TIGR00680">
    <property type="entry name" value="kdpA"/>
    <property type="match status" value="1"/>
</dbReference>
<protein>
    <recommendedName>
        <fullName evidence="9">Potassium-transporting ATPase potassium-binding subunit</fullName>
    </recommendedName>
    <alternativeName>
        <fullName evidence="9">ATP phosphohydrolase [potassium-transporting] A chain</fullName>
    </alternativeName>
    <alternativeName>
        <fullName evidence="9">Potassium-binding and translocating subunit A</fullName>
    </alternativeName>
    <alternativeName>
        <fullName evidence="9">Potassium-translocating ATPase A chain</fullName>
    </alternativeName>
</protein>
<evidence type="ECO:0000256" key="1">
    <source>
        <dbReference type="ARBA" id="ARBA00022448"/>
    </source>
</evidence>
<dbReference type="Pfam" id="PF03814">
    <property type="entry name" value="KdpA"/>
    <property type="match status" value="1"/>
</dbReference>
<feature type="transmembrane region" description="Helical" evidence="9">
    <location>
        <begin position="63"/>
        <end position="81"/>
    </location>
</feature>
<evidence type="ECO:0000313" key="11">
    <source>
        <dbReference type="Proteomes" id="UP000031890"/>
    </source>
</evidence>
<evidence type="ECO:0000256" key="2">
    <source>
        <dbReference type="ARBA" id="ARBA00022475"/>
    </source>
</evidence>
<evidence type="ECO:0000256" key="8">
    <source>
        <dbReference type="ARBA" id="ARBA00023136"/>
    </source>
</evidence>
<keyword evidence="8 9" id="KW-0472">Membrane</keyword>
<dbReference type="PIRSF" id="PIRSF001294">
    <property type="entry name" value="K_ATPaseA"/>
    <property type="match status" value="1"/>
</dbReference>
<gene>
    <name evidence="9 10" type="primary">kdpA</name>
    <name evidence="10" type="ORF">CSING_12910</name>
</gene>
<feature type="transmembrane region" description="Helical" evidence="9">
    <location>
        <begin position="425"/>
        <end position="443"/>
    </location>
</feature>
<feature type="transmembrane region" description="Helical" evidence="9">
    <location>
        <begin position="386"/>
        <end position="404"/>
    </location>
</feature>
<dbReference type="HOGENOM" id="CLU_018614_3_0_11"/>
<dbReference type="GO" id="GO:0030955">
    <property type="term" value="F:potassium ion binding"/>
    <property type="evidence" value="ECO:0007669"/>
    <property type="project" value="UniProtKB-UniRule"/>
</dbReference>
<evidence type="ECO:0000256" key="3">
    <source>
        <dbReference type="ARBA" id="ARBA00022538"/>
    </source>
</evidence>
<feature type="transmembrane region" description="Helical" evidence="9">
    <location>
        <begin position="494"/>
        <end position="518"/>
    </location>
</feature>
<comment type="similarity">
    <text evidence="9">Belongs to the KdpA family.</text>
</comment>
<dbReference type="GO" id="GO:0016787">
    <property type="term" value="F:hydrolase activity"/>
    <property type="evidence" value="ECO:0007669"/>
    <property type="project" value="UniProtKB-KW"/>
</dbReference>
<keyword evidence="4 9" id="KW-0812">Transmembrane</keyword>
<keyword evidence="2 9" id="KW-1003">Cell membrane</keyword>
<comment type="function">
    <text evidence="9">Part of the high-affinity ATP-driven potassium transport (or Kdp) system, which catalyzes the hydrolysis of ATP coupled with the electrogenic transport of potassium into the cytoplasm. This subunit binds the extracellular potassium ions and delivers the ions to the membrane domain of KdpB through an intramembrane tunnel.</text>
</comment>